<feature type="transmembrane region" description="Helical" evidence="1">
    <location>
        <begin position="170"/>
        <end position="192"/>
    </location>
</feature>
<protein>
    <recommendedName>
        <fullName evidence="4">Lipoprotein</fullName>
    </recommendedName>
</protein>
<keyword evidence="1" id="KW-1133">Transmembrane helix</keyword>
<proteinExistence type="predicted"/>
<evidence type="ECO:0000256" key="1">
    <source>
        <dbReference type="SAM" id="Phobius"/>
    </source>
</evidence>
<accession>A0ABT5VVY1</accession>
<keyword evidence="1" id="KW-0812">Transmembrane</keyword>
<organism evidence="2 3">
    <name type="scientific">Paralabilibaculum antarcticum</name>
    <dbReference type="NCBI Taxonomy" id="2912572"/>
    <lineage>
        <taxon>Bacteria</taxon>
        <taxon>Pseudomonadati</taxon>
        <taxon>Bacteroidota</taxon>
        <taxon>Bacteroidia</taxon>
        <taxon>Marinilabiliales</taxon>
        <taxon>Marinifilaceae</taxon>
        <taxon>Paralabilibaculum</taxon>
    </lineage>
</organism>
<keyword evidence="3" id="KW-1185">Reference proteome</keyword>
<evidence type="ECO:0000313" key="3">
    <source>
        <dbReference type="Proteomes" id="UP001528920"/>
    </source>
</evidence>
<evidence type="ECO:0000313" key="2">
    <source>
        <dbReference type="EMBL" id="MDE5418469.1"/>
    </source>
</evidence>
<dbReference type="Proteomes" id="UP001528920">
    <property type="component" value="Unassembled WGS sequence"/>
</dbReference>
<dbReference type="PROSITE" id="PS51257">
    <property type="entry name" value="PROKAR_LIPOPROTEIN"/>
    <property type="match status" value="1"/>
</dbReference>
<evidence type="ECO:0008006" key="4">
    <source>
        <dbReference type="Google" id="ProtNLM"/>
    </source>
</evidence>
<comment type="caution">
    <text evidence="2">The sequence shown here is derived from an EMBL/GenBank/DDBJ whole genome shotgun (WGS) entry which is preliminary data.</text>
</comment>
<name>A0ABT5VVY1_9BACT</name>
<dbReference type="RefSeq" id="WP_275109794.1">
    <property type="nucleotide sequence ID" value="NZ_JAKJSC010000001.1"/>
</dbReference>
<dbReference type="EMBL" id="JAKJSC010000001">
    <property type="protein sequence ID" value="MDE5418469.1"/>
    <property type="molecule type" value="Genomic_DNA"/>
</dbReference>
<gene>
    <name evidence="2" type="ORF">L3049_10655</name>
</gene>
<sequence>MKIINILLILIGLSLFTSCADISEREAQLDCLNFGCLEYYKPFLGVRKDTALIEKKLSIGFNDFAKEQQAYVTLFVVDKEGNTINDACFQLLVNNKLCSSNSFSIQASEIDSSNVVKVAIKILPGAAQKKEYLYLAVKNHNLDRVGNFDLGSDNRVMAVQYEYNEVFNPLALSLFIFAVVVLSFIILWFLILRNLVYPKMKKGKITINDPYFKSIKYKGVRKVVFTNNKYSQSGFDKLFRGRILFNQNPVWTKDFILLPGSKKDVKYKLPLEFEISNQDHDSNDFLSTLKKFNNYTIVTEEKIKIEFTNN</sequence>
<keyword evidence="1" id="KW-0472">Membrane</keyword>
<reference evidence="2 3" key="1">
    <citation type="submission" date="2022-01" db="EMBL/GenBank/DDBJ databases">
        <title>Labilibaculum sp. nov, a marine bacterium isolated from Antarctica.</title>
        <authorList>
            <person name="Dai W."/>
        </authorList>
    </citation>
    <scope>NUCLEOTIDE SEQUENCE [LARGE SCALE GENOMIC DNA]</scope>
    <source>
        <strain evidence="2 3">DW002</strain>
    </source>
</reference>